<keyword evidence="3" id="KW-1185">Reference proteome</keyword>
<feature type="region of interest" description="Disordered" evidence="1">
    <location>
        <begin position="124"/>
        <end position="170"/>
    </location>
</feature>
<dbReference type="EMBL" id="OX459120">
    <property type="protein sequence ID" value="CAI9097921.1"/>
    <property type="molecule type" value="Genomic_DNA"/>
</dbReference>
<accession>A0AAV1CRB0</accession>
<reference evidence="2" key="1">
    <citation type="submission" date="2023-03" db="EMBL/GenBank/DDBJ databases">
        <authorList>
            <person name="Julca I."/>
        </authorList>
    </citation>
    <scope>NUCLEOTIDE SEQUENCE</scope>
</reference>
<evidence type="ECO:0000313" key="3">
    <source>
        <dbReference type="Proteomes" id="UP001161247"/>
    </source>
</evidence>
<evidence type="ECO:0000313" key="2">
    <source>
        <dbReference type="EMBL" id="CAI9097921.1"/>
    </source>
</evidence>
<evidence type="ECO:0000256" key="1">
    <source>
        <dbReference type="SAM" id="MobiDB-lite"/>
    </source>
</evidence>
<dbReference type="AlphaFoldDB" id="A0AAV1CRB0"/>
<protein>
    <submittedName>
        <fullName evidence="2">OLC1v1034440C1</fullName>
    </submittedName>
</protein>
<dbReference type="Proteomes" id="UP001161247">
    <property type="component" value="Chromosome 3"/>
</dbReference>
<organism evidence="2 3">
    <name type="scientific">Oldenlandia corymbosa var. corymbosa</name>
    <dbReference type="NCBI Taxonomy" id="529605"/>
    <lineage>
        <taxon>Eukaryota</taxon>
        <taxon>Viridiplantae</taxon>
        <taxon>Streptophyta</taxon>
        <taxon>Embryophyta</taxon>
        <taxon>Tracheophyta</taxon>
        <taxon>Spermatophyta</taxon>
        <taxon>Magnoliopsida</taxon>
        <taxon>eudicotyledons</taxon>
        <taxon>Gunneridae</taxon>
        <taxon>Pentapetalae</taxon>
        <taxon>asterids</taxon>
        <taxon>lamiids</taxon>
        <taxon>Gentianales</taxon>
        <taxon>Rubiaceae</taxon>
        <taxon>Rubioideae</taxon>
        <taxon>Spermacoceae</taxon>
        <taxon>Hedyotis-Oldenlandia complex</taxon>
        <taxon>Oldenlandia</taxon>
    </lineage>
</organism>
<feature type="compositionally biased region" description="Polar residues" evidence="1">
    <location>
        <begin position="144"/>
        <end position="153"/>
    </location>
</feature>
<name>A0AAV1CRB0_OLDCO</name>
<feature type="compositionally biased region" description="Low complexity" evidence="1">
    <location>
        <begin position="124"/>
        <end position="137"/>
    </location>
</feature>
<sequence length="239" mass="25989">MNLDPNFAFDPSRMAAPAAAMDPSANTTSQGDSFHSLSSYLSASAENSDTSVPNDDSVFYLPSSFYEIPETLPTGNLLDGPFYVLDFVIPTIPDYPYPYYVSDSENHSFHSPVRVVRRTRINTGAASTCSGSSSRSGNLKSPEPSETSETFVSSRKRSSDDFEASLTRPGKRKISHAAEIEVEALFQDLEVAWMLPEMEAMEVNLEIAPAAHMQDMSLLVGPSQGQCRLSANDVAVNSL</sequence>
<gene>
    <name evidence="2" type="ORF">OLC1_LOCUS8276</name>
</gene>
<proteinExistence type="predicted"/>